<gene>
    <name evidence="7" type="ORF">FA13DRAFT_1683541</name>
</gene>
<protein>
    <recommendedName>
        <fullName evidence="9">EI24-domain-containing protein</fullName>
    </recommendedName>
</protein>
<evidence type="ECO:0000313" key="8">
    <source>
        <dbReference type="Proteomes" id="UP000298030"/>
    </source>
</evidence>
<feature type="transmembrane region" description="Helical" evidence="6">
    <location>
        <begin position="166"/>
        <end position="185"/>
    </location>
</feature>
<feature type="transmembrane region" description="Helical" evidence="6">
    <location>
        <begin position="75"/>
        <end position="96"/>
    </location>
</feature>
<dbReference type="PANTHER" id="PTHR21389:SF0">
    <property type="entry name" value="ETOPOSIDE-INDUCED PROTEIN 2.4 HOMOLOG"/>
    <property type="match status" value="1"/>
</dbReference>
<feature type="transmembrane region" description="Helical" evidence="6">
    <location>
        <begin position="108"/>
        <end position="127"/>
    </location>
</feature>
<evidence type="ECO:0000313" key="7">
    <source>
        <dbReference type="EMBL" id="TEB36215.1"/>
    </source>
</evidence>
<feature type="compositionally biased region" description="Basic and acidic residues" evidence="5">
    <location>
        <begin position="361"/>
        <end position="374"/>
    </location>
</feature>
<dbReference type="GO" id="GO:0016020">
    <property type="term" value="C:membrane"/>
    <property type="evidence" value="ECO:0007669"/>
    <property type="project" value="UniProtKB-SubCell"/>
</dbReference>
<dbReference type="InterPro" id="IPR059112">
    <property type="entry name" value="CysZ/EI24"/>
</dbReference>
<name>A0A4Y7TPU4_COPMI</name>
<organism evidence="7 8">
    <name type="scientific">Coprinellus micaceus</name>
    <name type="common">Glistening ink-cap mushroom</name>
    <name type="synonym">Coprinus micaceus</name>
    <dbReference type="NCBI Taxonomy" id="71717"/>
    <lineage>
        <taxon>Eukaryota</taxon>
        <taxon>Fungi</taxon>
        <taxon>Dikarya</taxon>
        <taxon>Basidiomycota</taxon>
        <taxon>Agaricomycotina</taxon>
        <taxon>Agaricomycetes</taxon>
        <taxon>Agaricomycetidae</taxon>
        <taxon>Agaricales</taxon>
        <taxon>Agaricineae</taxon>
        <taxon>Psathyrellaceae</taxon>
        <taxon>Coprinellus</taxon>
    </lineage>
</organism>
<dbReference type="Proteomes" id="UP000298030">
    <property type="component" value="Unassembled WGS sequence"/>
</dbReference>
<evidence type="ECO:0000256" key="2">
    <source>
        <dbReference type="ARBA" id="ARBA00022692"/>
    </source>
</evidence>
<dbReference type="GO" id="GO:0016236">
    <property type="term" value="P:macroautophagy"/>
    <property type="evidence" value="ECO:0007669"/>
    <property type="project" value="TreeGrafter"/>
</dbReference>
<keyword evidence="8" id="KW-1185">Reference proteome</keyword>
<dbReference type="PANTHER" id="PTHR21389">
    <property type="entry name" value="P53 INDUCED PROTEIN"/>
    <property type="match status" value="1"/>
</dbReference>
<evidence type="ECO:0008006" key="9">
    <source>
        <dbReference type="Google" id="ProtNLM"/>
    </source>
</evidence>
<dbReference type="Pfam" id="PF07264">
    <property type="entry name" value="EI24"/>
    <property type="match status" value="1"/>
</dbReference>
<keyword evidence="2 6" id="KW-0812">Transmembrane</keyword>
<feature type="region of interest" description="Disordered" evidence="5">
    <location>
        <begin position="324"/>
        <end position="374"/>
    </location>
</feature>
<reference evidence="7 8" key="1">
    <citation type="journal article" date="2019" name="Nat. Ecol. Evol.">
        <title>Megaphylogeny resolves global patterns of mushroom evolution.</title>
        <authorList>
            <person name="Varga T."/>
            <person name="Krizsan K."/>
            <person name="Foldi C."/>
            <person name="Dima B."/>
            <person name="Sanchez-Garcia M."/>
            <person name="Sanchez-Ramirez S."/>
            <person name="Szollosi G.J."/>
            <person name="Szarkandi J.G."/>
            <person name="Papp V."/>
            <person name="Albert L."/>
            <person name="Andreopoulos W."/>
            <person name="Angelini C."/>
            <person name="Antonin V."/>
            <person name="Barry K.W."/>
            <person name="Bougher N.L."/>
            <person name="Buchanan P."/>
            <person name="Buyck B."/>
            <person name="Bense V."/>
            <person name="Catcheside P."/>
            <person name="Chovatia M."/>
            <person name="Cooper J."/>
            <person name="Damon W."/>
            <person name="Desjardin D."/>
            <person name="Finy P."/>
            <person name="Geml J."/>
            <person name="Haridas S."/>
            <person name="Hughes K."/>
            <person name="Justo A."/>
            <person name="Karasinski D."/>
            <person name="Kautmanova I."/>
            <person name="Kiss B."/>
            <person name="Kocsube S."/>
            <person name="Kotiranta H."/>
            <person name="LaButti K.M."/>
            <person name="Lechner B.E."/>
            <person name="Liimatainen K."/>
            <person name="Lipzen A."/>
            <person name="Lukacs Z."/>
            <person name="Mihaltcheva S."/>
            <person name="Morgado L.N."/>
            <person name="Niskanen T."/>
            <person name="Noordeloos M.E."/>
            <person name="Ohm R.A."/>
            <person name="Ortiz-Santana B."/>
            <person name="Ovrebo C."/>
            <person name="Racz N."/>
            <person name="Riley R."/>
            <person name="Savchenko A."/>
            <person name="Shiryaev A."/>
            <person name="Soop K."/>
            <person name="Spirin V."/>
            <person name="Szebenyi C."/>
            <person name="Tomsovsky M."/>
            <person name="Tulloss R.E."/>
            <person name="Uehling J."/>
            <person name="Grigoriev I.V."/>
            <person name="Vagvolgyi C."/>
            <person name="Papp T."/>
            <person name="Martin F.M."/>
            <person name="Miettinen O."/>
            <person name="Hibbett D.S."/>
            <person name="Nagy L.G."/>
        </authorList>
    </citation>
    <scope>NUCLEOTIDE SEQUENCE [LARGE SCALE GENOMIC DNA]</scope>
    <source>
        <strain evidence="7 8">FP101781</strain>
    </source>
</reference>
<dbReference type="AlphaFoldDB" id="A0A4Y7TPU4"/>
<evidence type="ECO:0000256" key="4">
    <source>
        <dbReference type="ARBA" id="ARBA00023136"/>
    </source>
</evidence>
<dbReference type="EMBL" id="QPFP01000006">
    <property type="protein sequence ID" value="TEB36215.1"/>
    <property type="molecule type" value="Genomic_DNA"/>
</dbReference>
<feature type="transmembrane region" description="Helical" evidence="6">
    <location>
        <begin position="231"/>
        <end position="261"/>
    </location>
</feature>
<comment type="subcellular location">
    <subcellularLocation>
        <location evidence="1">Membrane</location>
        <topology evidence="1">Multi-pass membrane protein</topology>
    </subcellularLocation>
</comment>
<accession>A0A4Y7TPU4</accession>
<evidence type="ECO:0000256" key="6">
    <source>
        <dbReference type="SAM" id="Phobius"/>
    </source>
</evidence>
<comment type="caution">
    <text evidence="7">The sequence shown here is derived from an EMBL/GenBank/DDBJ whole genome shotgun (WGS) entry which is preliminary data.</text>
</comment>
<feature type="region of interest" description="Disordered" evidence="5">
    <location>
        <begin position="1"/>
        <end position="20"/>
    </location>
</feature>
<evidence type="ECO:0000256" key="1">
    <source>
        <dbReference type="ARBA" id="ARBA00004141"/>
    </source>
</evidence>
<evidence type="ECO:0000256" key="5">
    <source>
        <dbReference type="SAM" id="MobiDB-lite"/>
    </source>
</evidence>
<keyword evidence="3 6" id="KW-1133">Transmembrane helix</keyword>
<feature type="transmembrane region" description="Helical" evidence="6">
    <location>
        <begin position="191"/>
        <end position="210"/>
    </location>
</feature>
<dbReference type="OrthoDB" id="266518at2759"/>
<proteinExistence type="predicted"/>
<sequence>MASYGSVRPQTYHQYDPAHRGSSRQLYPTFLSLGDSLQLQAQWAWQGLYDAFRWNVVFRTIRTDPEIRGNMYKSFLLNMLSLTSIYTFELVLEPVFRDEERWLHRNIGWFYHIMWLLPVLGASFYFNSSWVNLIAKRSFALQHGGRSAAAQPGGYTGMLKAIATSAYRAVMVFTSLLVSFGIGIIPCVGPVAAFTFFCWIDAYYCFEFVWVARGMSLSRRVRHLEERWAYYLAFGLPTTAVCMLGSGLASMALFGLIYPAYVVLAMHAHPQPLDPYNPLPPSTSDADSSTIRHPSPFVPIRIPVFALVIWLNDSIVRVLSVGGGGPTHGSRGYQKSRDLTELSESVEMGESVTTPLPRIRQTRERVALSRRKLD</sequence>
<evidence type="ECO:0000256" key="3">
    <source>
        <dbReference type="ARBA" id="ARBA00022989"/>
    </source>
</evidence>
<keyword evidence="4 6" id="KW-0472">Membrane</keyword>
<dbReference type="GO" id="GO:0005783">
    <property type="term" value="C:endoplasmic reticulum"/>
    <property type="evidence" value="ECO:0007669"/>
    <property type="project" value="TreeGrafter"/>
</dbReference>